<dbReference type="EMBL" id="LC360748">
    <property type="protein sequence ID" value="BBC44089.1"/>
    <property type="molecule type" value="Genomic_DNA"/>
</dbReference>
<accession>A0A4Y1QCA0</accession>
<name>A0A4Y1QCA0_MALDO</name>
<dbReference type="AlphaFoldDB" id="A0A4Y1QCA0"/>
<organism evidence="1">
    <name type="scientific">Malus domestica</name>
    <name type="common">Apple</name>
    <name type="synonym">Pyrus malus</name>
    <dbReference type="NCBI Taxonomy" id="3750"/>
    <lineage>
        <taxon>Eukaryota</taxon>
        <taxon>Viridiplantae</taxon>
        <taxon>Streptophyta</taxon>
        <taxon>Embryophyta</taxon>
        <taxon>Tracheophyta</taxon>
        <taxon>Spermatophyta</taxon>
        <taxon>Magnoliopsida</taxon>
        <taxon>eudicotyledons</taxon>
        <taxon>Gunneridae</taxon>
        <taxon>Pentapetalae</taxon>
        <taxon>rosids</taxon>
        <taxon>fabids</taxon>
        <taxon>Rosales</taxon>
        <taxon>Rosaceae</taxon>
        <taxon>Amygdaloideae</taxon>
        <taxon>Maleae</taxon>
        <taxon>Malus</taxon>
    </lineage>
</organism>
<evidence type="ECO:0000313" key="1">
    <source>
        <dbReference type="EMBL" id="BBC44089.1"/>
    </source>
</evidence>
<protein>
    <submittedName>
        <fullName evidence="1">Uncharacterized protein</fullName>
    </submittedName>
</protein>
<proteinExistence type="predicted"/>
<reference evidence="1" key="1">
    <citation type="journal article" date="2019" name="BMC Plant Biol.">
        <title>Identification of candidate genes responsible for the susceptibility of apple (Malus x domestica Borkh.) to Alternaria blotch.</title>
        <authorList>
            <person name="Moriya S."/>
            <person name="Terakami S."/>
            <person name="Okada K."/>
            <person name="Shimizu T."/>
            <person name="Adachi Y."/>
            <person name="Katayose Y."/>
            <person name="Fujisawa H."/>
            <person name="Wu J."/>
            <person name="Kanamori H."/>
            <person name="Yamamoto T."/>
            <person name="Abe K."/>
        </authorList>
    </citation>
    <scope>NUCLEOTIDE SEQUENCE</scope>
</reference>
<sequence length="167" mass="18808">MEKFRGKSKFSALIIPSFGLDLLTISANKCPYDLTGFHVTAACFRSCPIFVQRCKFRVLKRRIARIPLQLRRWIVCPPPSHILLMPSCFVLITTMPLVFCVGFGEVSFTVVQLGFRGGSLRERETERDGDGRRARGRGRGLDTVVAEGRVGMVREDHMGRRDFGETG</sequence>